<protein>
    <submittedName>
        <fullName evidence="6">ArsR family transcriptional regulator</fullName>
    </submittedName>
</protein>
<dbReference type="PROSITE" id="PS50987">
    <property type="entry name" value="HTH_ARSR_2"/>
    <property type="match status" value="1"/>
</dbReference>
<comment type="caution">
    <text evidence="6">The sequence shown here is derived from an EMBL/GenBank/DDBJ whole genome shotgun (WGS) entry which is preliminary data.</text>
</comment>
<keyword evidence="2" id="KW-0238">DNA-binding</keyword>
<accession>A0A2A9E462</accession>
<dbReference type="PRINTS" id="PR00778">
    <property type="entry name" value="HTHARSR"/>
</dbReference>
<evidence type="ECO:0000259" key="5">
    <source>
        <dbReference type="PROSITE" id="PS50987"/>
    </source>
</evidence>
<evidence type="ECO:0000256" key="3">
    <source>
        <dbReference type="ARBA" id="ARBA00023163"/>
    </source>
</evidence>
<dbReference type="NCBIfam" id="NF033788">
    <property type="entry name" value="HTH_metalloreg"/>
    <property type="match status" value="1"/>
</dbReference>
<dbReference type="GO" id="GO:0003677">
    <property type="term" value="F:DNA binding"/>
    <property type="evidence" value="ECO:0007669"/>
    <property type="project" value="UniProtKB-KW"/>
</dbReference>
<evidence type="ECO:0000313" key="6">
    <source>
        <dbReference type="EMBL" id="PFG33145.1"/>
    </source>
</evidence>
<dbReference type="EMBL" id="PDJG01000001">
    <property type="protein sequence ID" value="PFG33145.1"/>
    <property type="molecule type" value="Genomic_DNA"/>
</dbReference>
<feature type="domain" description="HTH arsR-type" evidence="5">
    <location>
        <begin position="25"/>
        <end position="122"/>
    </location>
</feature>
<gene>
    <name evidence="6" type="ORF">ATL42_1005</name>
</gene>
<organism evidence="6 7">
    <name type="scientific">Sanguibacter antarcticus</name>
    <dbReference type="NCBI Taxonomy" id="372484"/>
    <lineage>
        <taxon>Bacteria</taxon>
        <taxon>Bacillati</taxon>
        <taxon>Actinomycetota</taxon>
        <taxon>Actinomycetes</taxon>
        <taxon>Micrococcales</taxon>
        <taxon>Sanguibacteraceae</taxon>
        <taxon>Sanguibacter</taxon>
    </lineage>
</organism>
<keyword evidence="1" id="KW-0805">Transcription regulation</keyword>
<dbReference type="InterPro" id="IPR051081">
    <property type="entry name" value="HTH_MetalResp_TranReg"/>
</dbReference>
<dbReference type="Gene3D" id="1.10.10.10">
    <property type="entry name" value="Winged helix-like DNA-binding domain superfamily/Winged helix DNA-binding domain"/>
    <property type="match status" value="1"/>
</dbReference>
<evidence type="ECO:0000256" key="2">
    <source>
        <dbReference type="ARBA" id="ARBA00023125"/>
    </source>
</evidence>
<sequence length="135" mass="14307">MRREGHDVAPTGATSGSARLRAPRTFTSGESTLARSFKALSDPTRLRMLSLIAAHENGEANVTDLTGPLGLGQPTVSHHLKILVDAGLIERDKRGVWSFYMLVPGALGTLGENLTTAEGAWSDCDDVAPEVPAAR</sequence>
<dbReference type="OrthoDB" id="9798835at2"/>
<dbReference type="Proteomes" id="UP000225548">
    <property type="component" value="Unassembled WGS sequence"/>
</dbReference>
<dbReference type="SUPFAM" id="SSF46785">
    <property type="entry name" value="Winged helix' DNA-binding domain"/>
    <property type="match status" value="1"/>
</dbReference>
<keyword evidence="7" id="KW-1185">Reference proteome</keyword>
<dbReference type="InterPro" id="IPR036388">
    <property type="entry name" value="WH-like_DNA-bd_sf"/>
</dbReference>
<dbReference type="PANTHER" id="PTHR33154:SF18">
    <property type="entry name" value="ARSENICAL RESISTANCE OPERON REPRESSOR"/>
    <property type="match status" value="1"/>
</dbReference>
<evidence type="ECO:0000313" key="7">
    <source>
        <dbReference type="Proteomes" id="UP000225548"/>
    </source>
</evidence>
<dbReference type="RefSeq" id="WP_098454396.1">
    <property type="nucleotide sequence ID" value="NZ_PDJG01000001.1"/>
</dbReference>
<dbReference type="PANTHER" id="PTHR33154">
    <property type="entry name" value="TRANSCRIPTIONAL REGULATOR, ARSR FAMILY"/>
    <property type="match status" value="1"/>
</dbReference>
<evidence type="ECO:0000256" key="1">
    <source>
        <dbReference type="ARBA" id="ARBA00023015"/>
    </source>
</evidence>
<keyword evidence="3" id="KW-0804">Transcription</keyword>
<dbReference type="InterPro" id="IPR036390">
    <property type="entry name" value="WH_DNA-bd_sf"/>
</dbReference>
<dbReference type="Pfam" id="PF01022">
    <property type="entry name" value="HTH_5"/>
    <property type="match status" value="1"/>
</dbReference>
<evidence type="ECO:0000256" key="4">
    <source>
        <dbReference type="SAM" id="MobiDB-lite"/>
    </source>
</evidence>
<dbReference type="GO" id="GO:0003700">
    <property type="term" value="F:DNA-binding transcription factor activity"/>
    <property type="evidence" value="ECO:0007669"/>
    <property type="project" value="InterPro"/>
</dbReference>
<dbReference type="AlphaFoldDB" id="A0A2A9E462"/>
<dbReference type="CDD" id="cd00090">
    <property type="entry name" value="HTH_ARSR"/>
    <property type="match status" value="1"/>
</dbReference>
<dbReference type="InterPro" id="IPR001845">
    <property type="entry name" value="HTH_ArsR_DNA-bd_dom"/>
</dbReference>
<name>A0A2A9E462_9MICO</name>
<dbReference type="InterPro" id="IPR011991">
    <property type="entry name" value="ArsR-like_HTH"/>
</dbReference>
<dbReference type="SMART" id="SM00418">
    <property type="entry name" value="HTH_ARSR"/>
    <property type="match status" value="1"/>
</dbReference>
<proteinExistence type="predicted"/>
<reference evidence="6 7" key="1">
    <citation type="submission" date="2017-10" db="EMBL/GenBank/DDBJ databases">
        <title>Sequencing the genomes of 1000 actinobacteria strains.</title>
        <authorList>
            <person name="Klenk H.-P."/>
        </authorList>
    </citation>
    <scope>NUCLEOTIDE SEQUENCE [LARGE SCALE GENOMIC DNA]</scope>
    <source>
        <strain evidence="6 7">DSM 18966</strain>
    </source>
</reference>
<feature type="region of interest" description="Disordered" evidence="4">
    <location>
        <begin position="1"/>
        <end position="21"/>
    </location>
</feature>